<evidence type="ECO:0000313" key="1">
    <source>
        <dbReference type="EMBL" id="KAH9556929.1"/>
    </source>
</evidence>
<organism evidence="1 2">
    <name type="scientific">Sphagnum magellanicum</name>
    <dbReference type="NCBI Taxonomy" id="128215"/>
    <lineage>
        <taxon>Eukaryota</taxon>
        <taxon>Viridiplantae</taxon>
        <taxon>Streptophyta</taxon>
        <taxon>Embryophyta</taxon>
        <taxon>Bryophyta</taxon>
        <taxon>Sphagnophytina</taxon>
        <taxon>Sphagnopsida</taxon>
        <taxon>Sphagnales</taxon>
        <taxon>Sphagnaceae</taxon>
        <taxon>Sphagnum</taxon>
    </lineage>
</organism>
<protein>
    <submittedName>
        <fullName evidence="1">Uncharacterized protein</fullName>
    </submittedName>
</protein>
<proteinExistence type="predicted"/>
<reference evidence="2" key="1">
    <citation type="journal article" date="2022" name="New Phytol.">
        <title>Phylogenomic structure and speciation in an emerging model: the Sphagnum magellanicum complex (Bryophyta).</title>
        <authorList>
            <person name="Shaw A.J."/>
            <person name="Piatkowski B."/>
            <person name="Duffy A.M."/>
            <person name="Aguero B."/>
            <person name="Imwattana K."/>
            <person name="Nieto-Lugilde M."/>
            <person name="Healey A."/>
            <person name="Weston D.J."/>
            <person name="Patel M.N."/>
            <person name="Schmutz J."/>
            <person name="Grimwood J."/>
            <person name="Yavitt J.B."/>
            <person name="Hassel K."/>
            <person name="Stenoien H.K."/>
            <person name="Flatberg K.I."/>
            <person name="Bickford C.P."/>
            <person name="Hicks K.A."/>
        </authorList>
    </citation>
    <scope>NUCLEOTIDE SEQUENCE [LARGE SCALE GENOMIC DNA]</scope>
</reference>
<evidence type="ECO:0000313" key="2">
    <source>
        <dbReference type="Proteomes" id="UP000828922"/>
    </source>
</evidence>
<gene>
    <name evidence="1" type="ORF">CY35_07G058500</name>
</gene>
<dbReference type="EMBL" id="CM038913">
    <property type="protein sequence ID" value="KAH9556929.1"/>
    <property type="molecule type" value="Genomic_DNA"/>
</dbReference>
<sequence length="579" mass="63357">MEVAHLSSGSGSWTWLLAVPMLLAEQPGRSSSSSSSSSSAHQQLVEIESGSSTLMSSWCVLSASLAIISVWVFLVWGLFPGGSGWGGSLLTTGKQNNSNFIPGPRGLPVLGNLMEMGGLAHRRLTQLAQKHGALSLMSLSLGNTRVIISSKPETAREILNSSSFANRPVKQSAQQLLFGRAMGFAPQGDYWRSLRRIAANHLFAPKRIAAHEDARQLETEQALVSIAKESSSTPGGAVQIRGHLQHASLNNIMSGVFGRRYKLDADDCAEAVQLKEMVQEGFELLGAFNWADHLPALEAVDPYNIHQRCAKLVPRVTAFVQKIIDQHRERAVRSGAPTEEDSDFVDFVDVLLSLEGEEKLSDTDAVAVLWEMIFRGTDTTAILTEWIMAELVLHPEIQAKLHAELDAVVGKERDVRDSDIVSLHYLQAVVKETLRIHPPGPLLSWARLSTEDVQVAGHLVPKGTTAMVNMWAITHDPSIWANPQNFSPERFLSSEGGADIDIRGNDLRLAPFGAGRRVCPGRALGMATVQLWLAQLLQKFEWVASTDHPVDLSEVLKLSCEMVHPLHSIPLPRTNLIHI</sequence>
<name>A0ACB8HL67_9BRYO</name>
<comment type="caution">
    <text evidence="1">The sequence shown here is derived from an EMBL/GenBank/DDBJ whole genome shotgun (WGS) entry which is preliminary data.</text>
</comment>
<keyword evidence="2" id="KW-1185">Reference proteome</keyword>
<dbReference type="Proteomes" id="UP000828922">
    <property type="component" value="Linkage Group LG07"/>
</dbReference>
<accession>A0ACB8HL67</accession>